<accession>A0A8S9TLL0</accession>
<protein>
    <submittedName>
        <fullName evidence="1">Putative protoheme IX farnesyltransferase</fullName>
    </submittedName>
</protein>
<comment type="caution">
    <text evidence="1">The sequence shown here is derived from an EMBL/GenBank/DDBJ whole genome shotgun (WGS) entry which is preliminary data.</text>
</comment>
<dbReference type="EMBL" id="JAACNO010003044">
    <property type="protein sequence ID" value="KAF4128883.1"/>
    <property type="molecule type" value="Genomic_DNA"/>
</dbReference>
<reference evidence="1" key="1">
    <citation type="submission" date="2020-03" db="EMBL/GenBank/DDBJ databases">
        <title>Hybrid Assembly of Korean Phytophthora infestans isolates.</title>
        <authorList>
            <person name="Prokchorchik M."/>
            <person name="Lee Y."/>
            <person name="Seo J."/>
            <person name="Cho J.-H."/>
            <person name="Park Y.-E."/>
            <person name="Jang D.-C."/>
            <person name="Im J.-S."/>
            <person name="Choi J.-G."/>
            <person name="Park H.-J."/>
            <person name="Lee G.-B."/>
            <person name="Lee Y.-G."/>
            <person name="Hong S.-Y."/>
            <person name="Cho K."/>
            <person name="Sohn K.H."/>
        </authorList>
    </citation>
    <scope>NUCLEOTIDE SEQUENCE</scope>
    <source>
        <strain evidence="1">KR_2_A2</strain>
    </source>
</reference>
<dbReference type="Proteomes" id="UP000704712">
    <property type="component" value="Unassembled WGS sequence"/>
</dbReference>
<gene>
    <name evidence="1" type="ORF">GN958_ATG21944</name>
</gene>
<sequence>MLSIGFVRSKLDPCLYFCRHEGKLWLLGLYVEAVLVTSGSDEGVMDKLNQRFDIRDLGEADNCQHYSSR</sequence>
<dbReference type="AlphaFoldDB" id="A0A8S9TLL0"/>
<proteinExistence type="predicted"/>
<organism evidence="1 2">
    <name type="scientific">Phytophthora infestans</name>
    <name type="common">Potato late blight agent</name>
    <name type="synonym">Botrytis infestans</name>
    <dbReference type="NCBI Taxonomy" id="4787"/>
    <lineage>
        <taxon>Eukaryota</taxon>
        <taxon>Sar</taxon>
        <taxon>Stramenopiles</taxon>
        <taxon>Oomycota</taxon>
        <taxon>Peronosporomycetes</taxon>
        <taxon>Peronosporales</taxon>
        <taxon>Peronosporaceae</taxon>
        <taxon>Phytophthora</taxon>
    </lineage>
</organism>
<evidence type="ECO:0000313" key="1">
    <source>
        <dbReference type="EMBL" id="KAF4128883.1"/>
    </source>
</evidence>
<name>A0A8S9TLL0_PHYIN</name>
<evidence type="ECO:0000313" key="2">
    <source>
        <dbReference type="Proteomes" id="UP000704712"/>
    </source>
</evidence>